<dbReference type="SUPFAM" id="SSF50129">
    <property type="entry name" value="GroES-like"/>
    <property type="match status" value="1"/>
</dbReference>
<reference evidence="3" key="1">
    <citation type="submission" date="2020-06" db="EMBL/GenBank/DDBJ databases">
        <title>WGS assembly of Ceratodon purpureus strain R40.</title>
        <authorList>
            <person name="Carey S.B."/>
            <person name="Jenkins J."/>
            <person name="Shu S."/>
            <person name="Lovell J.T."/>
            <person name="Sreedasyam A."/>
            <person name="Maumus F."/>
            <person name="Tiley G.P."/>
            <person name="Fernandez-Pozo N."/>
            <person name="Barry K."/>
            <person name="Chen C."/>
            <person name="Wang M."/>
            <person name="Lipzen A."/>
            <person name="Daum C."/>
            <person name="Saski C.A."/>
            <person name="Payton A.C."/>
            <person name="Mcbreen J.C."/>
            <person name="Conrad R.E."/>
            <person name="Kollar L.M."/>
            <person name="Olsson S."/>
            <person name="Huttunen S."/>
            <person name="Landis J.B."/>
            <person name="Wickett N.J."/>
            <person name="Johnson M.G."/>
            <person name="Rensing S.A."/>
            <person name="Grimwood J."/>
            <person name="Schmutz J."/>
            <person name="Mcdaniel S.F."/>
        </authorList>
    </citation>
    <scope>NUCLEOTIDE SEQUENCE</scope>
    <source>
        <strain evidence="3">R40</strain>
    </source>
</reference>
<dbReference type="GO" id="GO:0005739">
    <property type="term" value="C:mitochondrion"/>
    <property type="evidence" value="ECO:0007669"/>
    <property type="project" value="TreeGrafter"/>
</dbReference>
<dbReference type="Pfam" id="PF00107">
    <property type="entry name" value="ADH_zinc_N"/>
    <property type="match status" value="1"/>
</dbReference>
<dbReference type="InterPro" id="IPR051397">
    <property type="entry name" value="Zn-ADH-like_protein"/>
</dbReference>
<dbReference type="PROSITE" id="PS01162">
    <property type="entry name" value="QOR_ZETA_CRYSTAL"/>
    <property type="match status" value="1"/>
</dbReference>
<protein>
    <recommendedName>
        <fullName evidence="2">Enoyl reductase (ER) domain-containing protein</fullName>
    </recommendedName>
</protein>
<dbReference type="InterPro" id="IPR036291">
    <property type="entry name" value="NAD(P)-bd_dom_sf"/>
</dbReference>
<evidence type="ECO:0000313" key="3">
    <source>
        <dbReference type="EMBL" id="KAG0584998.1"/>
    </source>
</evidence>
<dbReference type="InterPro" id="IPR013154">
    <property type="entry name" value="ADH-like_N"/>
</dbReference>
<dbReference type="AlphaFoldDB" id="A0A8T0IQV0"/>
<comment type="caution">
    <text evidence="3">The sequence shown here is derived from an EMBL/GenBank/DDBJ whole genome shotgun (WGS) entry which is preliminary data.</text>
</comment>
<dbReference type="SUPFAM" id="SSF51735">
    <property type="entry name" value="NAD(P)-binding Rossmann-fold domains"/>
    <property type="match status" value="2"/>
</dbReference>
<dbReference type="FunFam" id="3.40.50.720:FF:000121">
    <property type="entry name" value="Prostaglandin reductase 2"/>
    <property type="match status" value="1"/>
</dbReference>
<dbReference type="InterPro" id="IPR002364">
    <property type="entry name" value="Quin_OxRdtase/zeta-crystal_CS"/>
</dbReference>
<dbReference type="EMBL" id="CM026423">
    <property type="protein sequence ID" value="KAG0584998.1"/>
    <property type="molecule type" value="Genomic_DNA"/>
</dbReference>
<dbReference type="InterPro" id="IPR020843">
    <property type="entry name" value="ER"/>
</dbReference>
<dbReference type="Pfam" id="PF08240">
    <property type="entry name" value="ADH_N"/>
    <property type="match status" value="1"/>
</dbReference>
<dbReference type="Pfam" id="PF00106">
    <property type="entry name" value="adh_short"/>
    <property type="match status" value="1"/>
</dbReference>
<organism evidence="3 4">
    <name type="scientific">Ceratodon purpureus</name>
    <name type="common">Fire moss</name>
    <name type="synonym">Dicranum purpureum</name>
    <dbReference type="NCBI Taxonomy" id="3225"/>
    <lineage>
        <taxon>Eukaryota</taxon>
        <taxon>Viridiplantae</taxon>
        <taxon>Streptophyta</taxon>
        <taxon>Embryophyta</taxon>
        <taxon>Bryophyta</taxon>
        <taxon>Bryophytina</taxon>
        <taxon>Bryopsida</taxon>
        <taxon>Dicranidae</taxon>
        <taxon>Pseudoditrichales</taxon>
        <taxon>Ditrichaceae</taxon>
        <taxon>Ceratodon</taxon>
    </lineage>
</organism>
<dbReference type="Gene3D" id="3.40.50.720">
    <property type="entry name" value="NAD(P)-binding Rossmann-like Domain"/>
    <property type="match status" value="2"/>
</dbReference>
<gene>
    <name evidence="3" type="ORF">KC19_3G249800</name>
</gene>
<dbReference type="Proteomes" id="UP000822688">
    <property type="component" value="Chromosome 3"/>
</dbReference>
<evidence type="ECO:0000313" key="4">
    <source>
        <dbReference type="Proteomes" id="UP000822688"/>
    </source>
</evidence>
<proteinExistence type="predicted"/>
<feature type="domain" description="Enoyl reductase (ER)" evidence="2">
    <location>
        <begin position="292"/>
        <end position="618"/>
    </location>
</feature>
<evidence type="ECO:0000256" key="1">
    <source>
        <dbReference type="ARBA" id="ARBA00023002"/>
    </source>
</evidence>
<keyword evidence="1" id="KW-0560">Oxidoreductase</keyword>
<accession>A0A8T0IQV0</accession>
<name>A0A8T0IQV0_CERPU</name>
<dbReference type="PRINTS" id="PR00081">
    <property type="entry name" value="GDHRDH"/>
</dbReference>
<dbReference type="GO" id="GO:0008270">
    <property type="term" value="F:zinc ion binding"/>
    <property type="evidence" value="ECO:0007669"/>
    <property type="project" value="InterPro"/>
</dbReference>
<dbReference type="PANTHER" id="PTHR43677">
    <property type="entry name" value="SHORT-CHAIN DEHYDROGENASE/REDUCTASE"/>
    <property type="match status" value="1"/>
</dbReference>
<dbReference type="InterPro" id="IPR011032">
    <property type="entry name" value="GroES-like_sf"/>
</dbReference>
<dbReference type="InterPro" id="IPR013149">
    <property type="entry name" value="ADH-like_C"/>
</dbReference>
<dbReference type="PRINTS" id="PR00080">
    <property type="entry name" value="SDRFAMILY"/>
</dbReference>
<keyword evidence="4" id="KW-1185">Reference proteome</keyword>
<dbReference type="GO" id="GO:0016491">
    <property type="term" value="F:oxidoreductase activity"/>
    <property type="evidence" value="ECO:0007669"/>
    <property type="project" value="UniProtKB-KW"/>
</dbReference>
<sequence>MKVERGQAALITGGGGGIGRALAVALAKRGVQVSVLDLAAPQGEETVRAVTEEHARISYKPTSPSAIFIRCDVTNSAELTAAFAQHQSVFGRLDICINNAGVIEKGPFYEDSVNWRKVMDVNLNAVIEGTKFAVQAMKGRGGQILNIASAAGLYPSQFGPLYSSSKGGVVMFTRALVGLKKLGIRANVLCPEFIETPFLEALTPAERNFVNRIGYVTMERVLEAAFLLFDDERQIGACVWVPADKPTQFWPTDEEKKKYRTMIPKKQSAAPLALPPPVPSKFQKVVVHTLSSDFRAATRVVTVNYKPPVKPGHVLIKYLYVGINASDINYSAGRYHSSIKEAAAGLPLDSGFEAVGLIAAVGDNISRSDLKPGSPAATVTFGGFSEYREVPAKHVFSVPAATPEVVAMLTSGLTASIGLEQAGRMKSGETVLVTAAAGGTGQFAVQLAKIAGNKVVATCGGADKAALLRELGVDRVIDYRKETVKEVLKKEFPKGVNVIYESVGGQMFDTCMKALAVFGRMVVIGMISQYTEGEGGTWKPATYPGLCEQLLWKSQTISGFFLVHYAKMYQEHIGKLYNLYSSGKLKILIDPKKFVGVHSVADAVEHLHSGKSLGKVVVQLAPDAASSQHASRL</sequence>
<evidence type="ECO:0000259" key="2">
    <source>
        <dbReference type="SMART" id="SM00829"/>
    </source>
</evidence>
<dbReference type="InterPro" id="IPR002347">
    <property type="entry name" value="SDR_fam"/>
</dbReference>
<dbReference type="Gene3D" id="3.90.180.10">
    <property type="entry name" value="Medium-chain alcohol dehydrogenases, catalytic domain"/>
    <property type="match status" value="1"/>
</dbReference>
<dbReference type="SMART" id="SM00829">
    <property type="entry name" value="PKS_ER"/>
    <property type="match status" value="1"/>
</dbReference>
<dbReference type="PANTHER" id="PTHR43677:SF3">
    <property type="entry name" value="PROSTAGLANDIN REDUCTASE 3"/>
    <property type="match status" value="1"/>
</dbReference>